<gene>
    <name evidence="2" type="ORF">EV138_3160</name>
</gene>
<name>A0A4R7TDK6_9ACTN</name>
<dbReference type="RefSeq" id="WP_133979634.1">
    <property type="nucleotide sequence ID" value="NZ_SOCE01000001.1"/>
</dbReference>
<keyword evidence="3" id="KW-1185">Reference proteome</keyword>
<keyword evidence="1" id="KW-1133">Transmembrane helix</keyword>
<proteinExistence type="predicted"/>
<sequence length="152" mass="16359">MRTSYRMRAGRFVGVLAAGLIVLGVAAIVWAVGLPDVVVAVFLTLGGLVLLAGLWILAFPPVLVKLGTDDVAVRGLKTDWAEITEVGRVDTTQGPAVALRTKQKEGTIMIPLRWLAPGKADKLETELRDRLNQANGYTMWDGTAPDDADHPE</sequence>
<dbReference type="Proteomes" id="UP000295151">
    <property type="component" value="Unassembled WGS sequence"/>
</dbReference>
<evidence type="ECO:0000313" key="2">
    <source>
        <dbReference type="EMBL" id="TDU89586.1"/>
    </source>
</evidence>
<evidence type="ECO:0000313" key="3">
    <source>
        <dbReference type="Proteomes" id="UP000295151"/>
    </source>
</evidence>
<keyword evidence="1" id="KW-0812">Transmembrane</keyword>
<dbReference type="EMBL" id="SOCE01000001">
    <property type="protein sequence ID" value="TDU89586.1"/>
    <property type="molecule type" value="Genomic_DNA"/>
</dbReference>
<feature type="transmembrane region" description="Helical" evidence="1">
    <location>
        <begin position="38"/>
        <end position="58"/>
    </location>
</feature>
<feature type="transmembrane region" description="Helical" evidence="1">
    <location>
        <begin position="12"/>
        <end position="32"/>
    </location>
</feature>
<keyword evidence="1" id="KW-0472">Membrane</keyword>
<evidence type="ECO:0000256" key="1">
    <source>
        <dbReference type="SAM" id="Phobius"/>
    </source>
</evidence>
<protein>
    <recommendedName>
        <fullName evidence="4">PH (Pleckstrin Homology) domain-containing protein</fullName>
    </recommendedName>
</protein>
<accession>A0A4R7TDK6</accession>
<evidence type="ECO:0008006" key="4">
    <source>
        <dbReference type="Google" id="ProtNLM"/>
    </source>
</evidence>
<comment type="caution">
    <text evidence="2">The sequence shown here is derived from an EMBL/GenBank/DDBJ whole genome shotgun (WGS) entry which is preliminary data.</text>
</comment>
<dbReference type="OrthoDB" id="3826203at2"/>
<dbReference type="AlphaFoldDB" id="A0A4R7TDK6"/>
<reference evidence="2 3" key="1">
    <citation type="submission" date="2019-03" db="EMBL/GenBank/DDBJ databases">
        <title>Genomic Encyclopedia of Type Strains, Phase III (KMG-III): the genomes of soil and plant-associated and newly described type strains.</title>
        <authorList>
            <person name="Whitman W."/>
        </authorList>
    </citation>
    <scope>NUCLEOTIDE SEQUENCE [LARGE SCALE GENOMIC DNA]</scope>
    <source>
        <strain evidence="2 3">VKM Ac-2575</strain>
    </source>
</reference>
<organism evidence="2 3">
    <name type="scientific">Kribbella voronezhensis</name>
    <dbReference type="NCBI Taxonomy" id="2512212"/>
    <lineage>
        <taxon>Bacteria</taxon>
        <taxon>Bacillati</taxon>
        <taxon>Actinomycetota</taxon>
        <taxon>Actinomycetes</taxon>
        <taxon>Propionibacteriales</taxon>
        <taxon>Kribbellaceae</taxon>
        <taxon>Kribbella</taxon>
    </lineage>
</organism>